<keyword evidence="7" id="KW-0675">Receptor</keyword>
<keyword evidence="19" id="KW-1185">Reference proteome</keyword>
<dbReference type="Pfam" id="PF00024">
    <property type="entry name" value="PAN_1"/>
    <property type="match status" value="1"/>
</dbReference>
<feature type="compositionally biased region" description="Low complexity" evidence="12">
    <location>
        <begin position="473"/>
        <end position="490"/>
    </location>
</feature>
<evidence type="ECO:0000256" key="8">
    <source>
        <dbReference type="ARBA" id="ARBA00023180"/>
    </source>
</evidence>
<evidence type="ECO:0000256" key="4">
    <source>
        <dbReference type="ARBA" id="ARBA00022801"/>
    </source>
</evidence>
<dbReference type="SMART" id="SM00494">
    <property type="entry name" value="ChtBD2"/>
    <property type="match status" value="3"/>
</dbReference>
<dbReference type="InterPro" id="IPR033116">
    <property type="entry name" value="TRYPSIN_SER"/>
</dbReference>
<feature type="region of interest" description="Disordered" evidence="12">
    <location>
        <begin position="473"/>
        <end position="513"/>
    </location>
</feature>
<feature type="domain" description="SRCR" evidence="15">
    <location>
        <begin position="1139"/>
        <end position="1239"/>
    </location>
</feature>
<sequence length="1526" mass="170643">MRTKIVLLILTLQLLQLCLGIYIPTEEVPKPAYTAGIKTTYRKPSSPKTLQNYSKVIVHNRPDSSGARYVVTHEQKVQNVFPIYNAHSYGQRPQQGDNILQTRSHKVINASRGFSTNKPNRTIIKRKIETKTLEIYEKCPTGATGQFIYSLSCNQFLNCWKGRGTIQNCAPGTLFNPKTLECDFPDKVECVTGPTSNVLQNLRVVKSIDQASCPEGFSGIIPDYFDCSKFINCDNGKPNKMDCAPGTLFDMNKNMCDYPDKCTCFNGQNVIDIRAQPNPNPHYVNNYDGYNIQTPCNHQTRNCAQTNTGSNYQQITTNFQDGYSTNTHQINDQHRCNPAVQNCKQGVNGYNQNTYEQSGTNYNYNYNYLQKCNPLTEHCSDQGIVNTNDLTNQGGCNPRTQNCANNLKPNLIYTQRCTSNGNCAQGQTTVEEENVGQQQTIDYEDRNVNIKTTYCDPSNNQNCKRTNAVNNQHHGYVHNQNNGQQNYNQNENWSNQQTGRNDHNRNNGQSQPNYHKICNLNDNSCRQQPSVITTQQVTNTQPVCPHGLVGMHKHPTDCKKFLQCGSGQTFVMDCAPGTLFNAKTGMCDFPYNVQCETTAGQTDESTNQQSSNWGQSVDQQSQGSWSGHQQNNWGQNTNIKVYPATTTSTERSHWGQQTNKWEHSGANWDQSTNNWNHNTVDNHRGSPVTPTSTERSNWGQHSNQQTNNRGHSSNNWGQQIDNDWGQQTDDNWDKQYPVTESTTGFVSRPSQRPLDYDDIYNPNDVKGHATTARSSWPPPYQVNDNDIGQVDYVFTYDDGTPVTLEADNIFVAQQKRSTNCEDSDFRCTPKLCISLTMVCNGVRDCVDGKDELNCQEYTRRFSVTKNSKLVVVENQRWLNVTHSTCSLLCIQNTKFTCRSFTYDKRSSTCYLSDKNIGLSGALQSHNSSDYYELKDGSVDCSDKSKYFECSNKKCLTKDYLCDGYDDCGNREDEKHCSPDKFGYKIALAGSQQKHEGRVEVTAFGSTGYICDDGFGIQDANVICIELGFELGAAEIKGQSQFAKDLHESSTLYMIDDLNCRGNESSIIDCEFPGWGVHNCRDQEIAGVVCKTPQEKCSNDSWKCDSGNECIPFEFVCDGVEDCLDNSDEKTEHCDGPTELRLVGGKDYLSGRVEIKYNGIWGTVCDDDFNDDAAKVVCKNLGYKGIVAVKKEAYFGAGTGPIWMDQVSCFGNETGLQECTHWNWGENNCEHSEDVGVICSNDLQDIKIERHSNLPIRIESGLPENCGYRKDNQFAIHDAIQARVIGGGVAKKGDYPWQAALKVKVKEKSAHWCGAIIISSKWVLTAAHCLQGYTKGAYVIVAGDYNTEETEGTEQQKYIDEFFIHEKFRKGHKLNNDIALIKVKGSGFELNDHIQPICLADSSTNYNRDLNCTISGFGSVKSGVSAYSRNLLAAWIPVQSQDICKMPHVYGEAVTDNMICAGSMEGGLDACDGDSGGPLACLDQGVFTLYGITSWGQHCGYANKPGVYVKVGNYKEWIEDVVSKHAE</sequence>
<dbReference type="PROSITE" id="PS50287">
    <property type="entry name" value="SRCR_2"/>
    <property type="match status" value="2"/>
</dbReference>
<dbReference type="SMART" id="SM00473">
    <property type="entry name" value="PAN_AP"/>
    <property type="match status" value="1"/>
</dbReference>
<dbReference type="InterPro" id="IPR003609">
    <property type="entry name" value="Pan_app"/>
</dbReference>
<evidence type="ECO:0000256" key="7">
    <source>
        <dbReference type="ARBA" id="ARBA00023170"/>
    </source>
</evidence>
<dbReference type="PROSITE" id="PS00134">
    <property type="entry name" value="TRYPSIN_HIS"/>
    <property type="match status" value="1"/>
</dbReference>
<evidence type="ECO:0000259" key="16">
    <source>
        <dbReference type="PROSITE" id="PS50940"/>
    </source>
</evidence>
<feature type="disulfide bond" evidence="9">
    <location>
        <begin position="949"/>
        <end position="967"/>
    </location>
</feature>
<feature type="compositionally biased region" description="Polar residues" evidence="12">
    <location>
        <begin position="688"/>
        <end position="729"/>
    </location>
</feature>
<dbReference type="SMART" id="SM00020">
    <property type="entry name" value="Tryp_SPc"/>
    <property type="match status" value="1"/>
</dbReference>
<evidence type="ECO:0000256" key="11">
    <source>
        <dbReference type="RuleBase" id="RU363034"/>
    </source>
</evidence>
<dbReference type="InterPro" id="IPR009003">
    <property type="entry name" value="Peptidase_S1_PA"/>
</dbReference>
<feature type="disulfide bond" evidence="10">
    <location>
        <begin position="1208"/>
        <end position="1218"/>
    </location>
</feature>
<dbReference type="PROSITE" id="PS01209">
    <property type="entry name" value="LDLRA_1"/>
    <property type="match status" value="2"/>
</dbReference>
<gene>
    <name evidence="18" type="ORF">PHYEVI_LOCUS8729</name>
</gene>
<keyword evidence="4 11" id="KW-0378">Hydrolase</keyword>
<evidence type="ECO:0000256" key="1">
    <source>
        <dbReference type="ARBA" id="ARBA00022670"/>
    </source>
</evidence>
<dbReference type="SUPFAM" id="SSF50494">
    <property type="entry name" value="Trypsin-like serine proteases"/>
    <property type="match status" value="1"/>
</dbReference>
<dbReference type="CDD" id="cd00190">
    <property type="entry name" value="Tryp_SPc"/>
    <property type="match status" value="1"/>
</dbReference>
<evidence type="ECO:0000259" key="15">
    <source>
        <dbReference type="PROSITE" id="PS50287"/>
    </source>
</evidence>
<dbReference type="Pfam" id="PF00057">
    <property type="entry name" value="Ldl_recept_a"/>
    <property type="match status" value="2"/>
</dbReference>
<organism evidence="18 19">
    <name type="scientific">Phyllotreta striolata</name>
    <name type="common">Striped flea beetle</name>
    <name type="synonym">Crioceris striolata</name>
    <dbReference type="NCBI Taxonomy" id="444603"/>
    <lineage>
        <taxon>Eukaryota</taxon>
        <taxon>Metazoa</taxon>
        <taxon>Ecdysozoa</taxon>
        <taxon>Arthropoda</taxon>
        <taxon>Hexapoda</taxon>
        <taxon>Insecta</taxon>
        <taxon>Pterygota</taxon>
        <taxon>Neoptera</taxon>
        <taxon>Endopterygota</taxon>
        <taxon>Coleoptera</taxon>
        <taxon>Polyphaga</taxon>
        <taxon>Cucujiformia</taxon>
        <taxon>Chrysomeloidea</taxon>
        <taxon>Chrysomelidae</taxon>
        <taxon>Galerucinae</taxon>
        <taxon>Alticini</taxon>
        <taxon>Phyllotreta</taxon>
    </lineage>
</organism>
<dbReference type="InterPro" id="IPR023415">
    <property type="entry name" value="LDLR_class-A_CS"/>
</dbReference>
<dbReference type="InterPro" id="IPR043504">
    <property type="entry name" value="Peptidase_S1_PA_chymotrypsin"/>
</dbReference>
<feature type="chain" id="PRO_5040433641" evidence="13">
    <location>
        <begin position="21"/>
        <end position="1526"/>
    </location>
</feature>
<dbReference type="PROSITE" id="PS00420">
    <property type="entry name" value="SRCR_1"/>
    <property type="match status" value="1"/>
</dbReference>
<feature type="domain" description="Apple" evidence="17">
    <location>
        <begin position="854"/>
        <end position="935"/>
    </location>
</feature>
<feature type="domain" description="Chitin-binding type-2" evidence="16">
    <location>
        <begin position="136"/>
        <end position="192"/>
    </location>
</feature>
<dbReference type="Gene3D" id="3.50.4.10">
    <property type="entry name" value="Hepatocyte Growth Factor"/>
    <property type="match status" value="1"/>
</dbReference>
<dbReference type="SUPFAM" id="SSF56487">
    <property type="entry name" value="SRCR-like"/>
    <property type="match status" value="2"/>
</dbReference>
<dbReference type="GO" id="GO:0008061">
    <property type="term" value="F:chitin binding"/>
    <property type="evidence" value="ECO:0007669"/>
    <property type="project" value="InterPro"/>
</dbReference>
<dbReference type="EMBL" id="OU900098">
    <property type="protein sequence ID" value="CAG9862414.1"/>
    <property type="molecule type" value="Genomic_DNA"/>
</dbReference>
<dbReference type="Gene3D" id="4.10.400.10">
    <property type="entry name" value="Low-density Lipoprotein Receptor"/>
    <property type="match status" value="3"/>
</dbReference>
<feature type="compositionally biased region" description="Low complexity" evidence="12">
    <location>
        <begin position="619"/>
        <end position="630"/>
    </location>
</feature>
<evidence type="ECO:0000256" key="2">
    <source>
        <dbReference type="ARBA" id="ARBA00022729"/>
    </source>
</evidence>
<dbReference type="SUPFAM" id="SSF57424">
    <property type="entry name" value="LDL receptor-like module"/>
    <property type="match status" value="3"/>
</dbReference>
<evidence type="ECO:0000256" key="10">
    <source>
        <dbReference type="PROSITE-ProRule" id="PRU00196"/>
    </source>
</evidence>
<feature type="disulfide bond" evidence="10">
    <location>
        <begin position="1164"/>
        <end position="1228"/>
    </location>
</feature>
<dbReference type="PANTHER" id="PTHR24252:SF7">
    <property type="entry name" value="HYALIN"/>
    <property type="match status" value="1"/>
</dbReference>
<dbReference type="Pfam" id="PF01607">
    <property type="entry name" value="CBM_14"/>
    <property type="match status" value="3"/>
</dbReference>
<dbReference type="Gene3D" id="2.40.10.10">
    <property type="entry name" value="Trypsin-like serine proteases"/>
    <property type="match status" value="1"/>
</dbReference>
<evidence type="ECO:0000256" key="5">
    <source>
        <dbReference type="ARBA" id="ARBA00022825"/>
    </source>
</evidence>
<evidence type="ECO:0000256" key="12">
    <source>
        <dbReference type="SAM" id="MobiDB-lite"/>
    </source>
</evidence>
<feature type="signal peptide" evidence="13">
    <location>
        <begin position="1"/>
        <end position="20"/>
    </location>
</feature>
<feature type="disulfide bond" evidence="9">
    <location>
        <begin position="839"/>
        <end position="854"/>
    </location>
</feature>
<accession>A0A9N9XUF4</accession>
<feature type="compositionally biased region" description="Polar residues" evidence="12">
    <location>
        <begin position="667"/>
        <end position="679"/>
    </location>
</feature>
<dbReference type="InterPro" id="IPR002557">
    <property type="entry name" value="Chitin-bd_dom"/>
</dbReference>
<keyword evidence="1 11" id="KW-0645">Protease</keyword>
<dbReference type="PRINTS" id="PR00258">
    <property type="entry name" value="SPERACTRCPTR"/>
</dbReference>
<evidence type="ECO:0000259" key="14">
    <source>
        <dbReference type="PROSITE" id="PS50240"/>
    </source>
</evidence>
<feature type="compositionally biased region" description="Polar residues" evidence="12">
    <location>
        <begin position="631"/>
        <end position="659"/>
    </location>
</feature>
<dbReference type="GO" id="GO:0004252">
    <property type="term" value="F:serine-type endopeptidase activity"/>
    <property type="evidence" value="ECO:0007669"/>
    <property type="project" value="InterPro"/>
</dbReference>
<feature type="compositionally biased region" description="Polar residues" evidence="12">
    <location>
        <begin position="602"/>
        <end position="618"/>
    </location>
</feature>
<feature type="domain" description="Peptidase S1" evidence="14">
    <location>
        <begin position="1283"/>
        <end position="1522"/>
    </location>
</feature>
<feature type="region of interest" description="Disordered" evidence="12">
    <location>
        <begin position="602"/>
        <end position="734"/>
    </location>
</feature>
<dbReference type="InterPro" id="IPR002172">
    <property type="entry name" value="LDrepeatLR_classA_rpt"/>
</dbReference>
<dbReference type="InterPro" id="IPR036055">
    <property type="entry name" value="LDL_receptor-like_sf"/>
</dbReference>
<dbReference type="GO" id="GO:0006508">
    <property type="term" value="P:proteolysis"/>
    <property type="evidence" value="ECO:0007669"/>
    <property type="project" value="UniProtKB-KW"/>
</dbReference>
<dbReference type="FunFam" id="2.40.10.10:FF:000003">
    <property type="entry name" value="Transmembrane serine protease 3"/>
    <property type="match status" value="1"/>
</dbReference>
<feature type="disulfide bond" evidence="10">
    <location>
        <begin position="1177"/>
        <end position="1238"/>
    </location>
</feature>
<keyword evidence="3" id="KW-0677">Repeat</keyword>
<feature type="disulfide bond" evidence="9">
    <location>
        <begin position="961"/>
        <end position="976"/>
    </location>
</feature>
<evidence type="ECO:0000259" key="17">
    <source>
        <dbReference type="PROSITE" id="PS50948"/>
    </source>
</evidence>
<dbReference type="Gene3D" id="2.170.140.10">
    <property type="entry name" value="Chitin binding domain"/>
    <property type="match status" value="3"/>
</dbReference>
<evidence type="ECO:0000256" key="3">
    <source>
        <dbReference type="ARBA" id="ARBA00022737"/>
    </source>
</evidence>
<keyword evidence="5 11" id="KW-0720">Serine protease</keyword>
<comment type="caution">
    <text evidence="10">Lacks conserved residue(s) required for the propagation of feature annotation.</text>
</comment>
<evidence type="ECO:0000256" key="13">
    <source>
        <dbReference type="SAM" id="SignalP"/>
    </source>
</evidence>
<feature type="domain" description="SRCR" evidence="15">
    <location>
        <begin position="985"/>
        <end position="1090"/>
    </location>
</feature>
<dbReference type="PROSITE" id="PS50940">
    <property type="entry name" value="CHIT_BIND_II"/>
    <property type="match status" value="3"/>
</dbReference>
<dbReference type="FunFam" id="3.10.250.10:FF:000007">
    <property type="entry name" value="Soluble scavenger receptor cysteine-rich domain-containing protein SSC5D"/>
    <property type="match status" value="1"/>
</dbReference>
<dbReference type="GO" id="GO:0016020">
    <property type="term" value="C:membrane"/>
    <property type="evidence" value="ECO:0007669"/>
    <property type="project" value="InterPro"/>
</dbReference>
<dbReference type="SMART" id="SM00192">
    <property type="entry name" value="LDLa"/>
    <property type="match status" value="3"/>
</dbReference>
<dbReference type="PANTHER" id="PTHR24252">
    <property type="entry name" value="ACROSIN-RELATED"/>
    <property type="match status" value="1"/>
</dbReference>
<name>A0A9N9XUF4_PHYSR</name>
<keyword evidence="8" id="KW-0325">Glycoprotein</keyword>
<proteinExistence type="predicted"/>
<dbReference type="InterPro" id="IPR001190">
    <property type="entry name" value="SRCR"/>
</dbReference>
<dbReference type="GO" id="GO:0005576">
    <property type="term" value="C:extracellular region"/>
    <property type="evidence" value="ECO:0007669"/>
    <property type="project" value="InterPro"/>
</dbReference>
<dbReference type="CDD" id="cd00112">
    <property type="entry name" value="LDLa"/>
    <property type="match status" value="3"/>
</dbReference>
<protein>
    <submittedName>
        <fullName evidence="18">Uncharacterized protein</fullName>
    </submittedName>
</protein>
<dbReference type="SUPFAM" id="SSF57625">
    <property type="entry name" value="Invertebrate chitin-binding proteins"/>
    <property type="match status" value="3"/>
</dbReference>
<dbReference type="SMART" id="SM00202">
    <property type="entry name" value="SR"/>
    <property type="match status" value="2"/>
</dbReference>
<dbReference type="FunFam" id="3.10.250.10:FF:000026">
    <property type="entry name" value="Tequila, isoform D"/>
    <property type="match status" value="1"/>
</dbReference>
<dbReference type="InterPro" id="IPR036508">
    <property type="entry name" value="Chitin-bd_dom_sf"/>
</dbReference>
<dbReference type="Gene3D" id="3.10.250.10">
    <property type="entry name" value="SRCR-like domain"/>
    <property type="match status" value="2"/>
</dbReference>
<evidence type="ECO:0000256" key="6">
    <source>
        <dbReference type="ARBA" id="ARBA00023157"/>
    </source>
</evidence>
<evidence type="ECO:0000313" key="18">
    <source>
        <dbReference type="EMBL" id="CAG9862414.1"/>
    </source>
</evidence>
<evidence type="ECO:0000313" key="19">
    <source>
        <dbReference type="Proteomes" id="UP001153712"/>
    </source>
</evidence>
<dbReference type="InterPro" id="IPR036772">
    <property type="entry name" value="SRCR-like_dom_sf"/>
</dbReference>
<feature type="domain" description="Chitin-binding type-2" evidence="16">
    <location>
        <begin position="541"/>
        <end position="597"/>
    </location>
</feature>
<feature type="disulfide bond" evidence="10">
    <location>
        <begin position="1059"/>
        <end position="1069"/>
    </location>
</feature>
<keyword evidence="2 13" id="KW-0732">Signal</keyword>
<dbReference type="PROSITE" id="PS50948">
    <property type="entry name" value="PAN"/>
    <property type="match status" value="1"/>
</dbReference>
<dbReference type="InterPro" id="IPR001254">
    <property type="entry name" value="Trypsin_dom"/>
</dbReference>
<dbReference type="PROSITE" id="PS00135">
    <property type="entry name" value="TRYPSIN_SER"/>
    <property type="match status" value="1"/>
</dbReference>
<dbReference type="Pfam" id="PF00530">
    <property type="entry name" value="SRCR"/>
    <property type="match status" value="2"/>
</dbReference>
<dbReference type="PROSITE" id="PS50240">
    <property type="entry name" value="TRYPSIN_DOM"/>
    <property type="match status" value="1"/>
</dbReference>
<reference evidence="18" key="1">
    <citation type="submission" date="2022-01" db="EMBL/GenBank/DDBJ databases">
        <authorList>
            <person name="King R."/>
        </authorList>
    </citation>
    <scope>NUCLEOTIDE SEQUENCE</scope>
</reference>
<keyword evidence="6 10" id="KW-1015">Disulfide bond</keyword>
<dbReference type="PROSITE" id="PS50068">
    <property type="entry name" value="LDLRA_2"/>
    <property type="match status" value="3"/>
</dbReference>
<dbReference type="CDD" id="cd01099">
    <property type="entry name" value="PAN_AP_HGF"/>
    <property type="match status" value="1"/>
</dbReference>
<evidence type="ECO:0000256" key="9">
    <source>
        <dbReference type="PROSITE-ProRule" id="PRU00124"/>
    </source>
</evidence>
<dbReference type="PRINTS" id="PR00261">
    <property type="entry name" value="LDLRECEPTOR"/>
</dbReference>
<feature type="disulfide bond" evidence="9">
    <location>
        <begin position="827"/>
        <end position="845"/>
    </location>
</feature>
<dbReference type="Proteomes" id="UP001153712">
    <property type="component" value="Chromosome 5"/>
</dbReference>
<dbReference type="InterPro" id="IPR018114">
    <property type="entry name" value="TRYPSIN_HIS"/>
</dbReference>
<dbReference type="Pfam" id="PF00089">
    <property type="entry name" value="Trypsin"/>
    <property type="match status" value="1"/>
</dbReference>
<feature type="disulfide bond" evidence="9">
    <location>
        <begin position="820"/>
        <end position="832"/>
    </location>
</feature>
<dbReference type="SUPFAM" id="SSF57414">
    <property type="entry name" value="Hairpin loop containing domain-like"/>
    <property type="match status" value="1"/>
</dbReference>
<dbReference type="OrthoDB" id="6020543at2759"/>
<feature type="domain" description="Chitin-binding type-2" evidence="16">
    <location>
        <begin position="210"/>
        <end position="266"/>
    </location>
</feature>